<evidence type="ECO:0000313" key="7">
    <source>
        <dbReference type="Proteomes" id="UP000547499"/>
    </source>
</evidence>
<evidence type="ECO:0000256" key="4">
    <source>
        <dbReference type="ARBA" id="ARBA00023098"/>
    </source>
</evidence>
<feature type="non-terminal residue" evidence="6">
    <location>
        <position position="131"/>
    </location>
</feature>
<comment type="caution">
    <text evidence="6">The sequence shown here is derived from an EMBL/GenBank/DDBJ whole genome shotgun (WGS) entry which is preliminary data.</text>
</comment>
<dbReference type="Gene3D" id="3.90.1720.10">
    <property type="entry name" value="endopeptidase domain like (from Nostoc punctiforme)"/>
    <property type="match status" value="1"/>
</dbReference>
<gene>
    <name evidence="6" type="primary">Hrasls_1</name>
    <name evidence="6" type="ORF">LANLUD_R03762</name>
</gene>
<feature type="non-terminal residue" evidence="6">
    <location>
        <position position="1"/>
    </location>
</feature>
<dbReference type="EMBL" id="VYXG01001019">
    <property type="protein sequence ID" value="NWT78699.1"/>
    <property type="molecule type" value="Genomic_DNA"/>
</dbReference>
<sequence>MAHGNRNPKPGDLIEIKRSRLYQHWALYVGDGYVVHVTDVGPKDVVMSVSSGSNLSGKAQVKKQLLKDVVGNDAWVVNNKYDQSHTPLPVEDIIKGAERLIGMEVEYSVLLRNCEHFVTLLRYEKKFSDQV</sequence>
<dbReference type="PANTHER" id="PTHR13943:SF37">
    <property type="entry name" value="PHOSPHOLIPASE A AND ACYLTRANSFERASE 1"/>
    <property type="match status" value="1"/>
</dbReference>
<feature type="domain" description="LRAT" evidence="5">
    <location>
        <begin position="14"/>
        <end position="130"/>
    </location>
</feature>
<evidence type="ECO:0000259" key="5">
    <source>
        <dbReference type="PROSITE" id="PS51934"/>
    </source>
</evidence>
<organism evidence="6 7">
    <name type="scientific">Lanius ludovicianus</name>
    <name type="common">Loggerhead shrike</name>
    <dbReference type="NCBI Taxonomy" id="28713"/>
    <lineage>
        <taxon>Eukaryota</taxon>
        <taxon>Metazoa</taxon>
        <taxon>Chordata</taxon>
        <taxon>Craniata</taxon>
        <taxon>Vertebrata</taxon>
        <taxon>Euteleostomi</taxon>
        <taxon>Archelosauria</taxon>
        <taxon>Archosauria</taxon>
        <taxon>Dinosauria</taxon>
        <taxon>Saurischia</taxon>
        <taxon>Theropoda</taxon>
        <taxon>Coelurosauria</taxon>
        <taxon>Aves</taxon>
        <taxon>Neognathae</taxon>
        <taxon>Neoaves</taxon>
        <taxon>Telluraves</taxon>
        <taxon>Australaves</taxon>
        <taxon>Passeriformes</taxon>
        <taxon>Corvoidea</taxon>
        <taxon>Laniidae</taxon>
        <taxon>Lanius</taxon>
    </lineage>
</organism>
<dbReference type="InterPro" id="IPR038765">
    <property type="entry name" value="Papain-like_cys_pep_sf"/>
</dbReference>
<keyword evidence="2" id="KW-0808">Transferase</keyword>
<proteinExistence type="inferred from homology"/>
<dbReference type="GO" id="GO:0004623">
    <property type="term" value="F:phospholipase A2 activity"/>
    <property type="evidence" value="ECO:0007669"/>
    <property type="project" value="TreeGrafter"/>
</dbReference>
<dbReference type="GO" id="GO:0008970">
    <property type="term" value="F:phospholipase A1 activity"/>
    <property type="evidence" value="ECO:0007669"/>
    <property type="project" value="TreeGrafter"/>
</dbReference>
<dbReference type="SUPFAM" id="SSF54001">
    <property type="entry name" value="Cysteine proteinases"/>
    <property type="match status" value="1"/>
</dbReference>
<evidence type="ECO:0000313" key="6">
    <source>
        <dbReference type="EMBL" id="NWT78699.1"/>
    </source>
</evidence>
<comment type="similarity">
    <text evidence="1">Belongs to the H-rev107 family.</text>
</comment>
<protein>
    <submittedName>
        <fullName evidence="6">HRSL1 enzyme</fullName>
    </submittedName>
</protein>
<keyword evidence="7" id="KW-1185">Reference proteome</keyword>
<keyword evidence="4" id="KW-0443">Lipid metabolism</keyword>
<dbReference type="GO" id="GO:0070292">
    <property type="term" value="P:N-acylphosphatidylethanolamine metabolic process"/>
    <property type="evidence" value="ECO:0007669"/>
    <property type="project" value="TreeGrafter"/>
</dbReference>
<reference evidence="6 7" key="1">
    <citation type="submission" date="2019-09" db="EMBL/GenBank/DDBJ databases">
        <title>Bird 10,000 Genomes (B10K) Project - Family phase.</title>
        <authorList>
            <person name="Zhang G."/>
        </authorList>
    </citation>
    <scope>NUCLEOTIDE SEQUENCE [LARGE SCALE GENOMIC DNA]</scope>
    <source>
        <strain evidence="6">B10K-DU-001-65</strain>
        <tissue evidence="6">Muscle</tissue>
    </source>
</reference>
<dbReference type="GO" id="GO:0016410">
    <property type="term" value="F:N-acyltransferase activity"/>
    <property type="evidence" value="ECO:0007669"/>
    <property type="project" value="TreeGrafter"/>
</dbReference>
<dbReference type="Pfam" id="PF04970">
    <property type="entry name" value="LRAT"/>
    <property type="match status" value="1"/>
</dbReference>
<evidence type="ECO:0000256" key="3">
    <source>
        <dbReference type="ARBA" id="ARBA00022801"/>
    </source>
</evidence>
<name>A0A7K5RG67_LANLU</name>
<dbReference type="InterPro" id="IPR051496">
    <property type="entry name" value="H-rev107_PLA/AT"/>
</dbReference>
<dbReference type="PROSITE" id="PS51934">
    <property type="entry name" value="LRAT"/>
    <property type="match status" value="1"/>
</dbReference>
<dbReference type="AlphaFoldDB" id="A0A7K5RG67"/>
<evidence type="ECO:0000256" key="2">
    <source>
        <dbReference type="ARBA" id="ARBA00022679"/>
    </source>
</evidence>
<dbReference type="PANTHER" id="PTHR13943">
    <property type="entry name" value="HRAS-LIKE SUPPRESSOR - RELATED"/>
    <property type="match status" value="1"/>
</dbReference>
<dbReference type="InterPro" id="IPR007053">
    <property type="entry name" value="LRAT_dom"/>
</dbReference>
<evidence type="ECO:0000256" key="1">
    <source>
        <dbReference type="ARBA" id="ARBA00007824"/>
    </source>
</evidence>
<accession>A0A7K5RG67</accession>
<dbReference type="GO" id="GO:0005737">
    <property type="term" value="C:cytoplasm"/>
    <property type="evidence" value="ECO:0007669"/>
    <property type="project" value="TreeGrafter"/>
</dbReference>
<dbReference type="Proteomes" id="UP000547499">
    <property type="component" value="Unassembled WGS sequence"/>
</dbReference>
<keyword evidence="3" id="KW-0378">Hydrolase</keyword>